<dbReference type="CDD" id="cd00165">
    <property type="entry name" value="S4"/>
    <property type="match status" value="1"/>
</dbReference>
<dbReference type="PROSITE" id="PS50889">
    <property type="entry name" value="S4"/>
    <property type="match status" value="1"/>
</dbReference>
<evidence type="ECO:0000256" key="1">
    <source>
        <dbReference type="PROSITE-ProRule" id="PRU00182"/>
    </source>
</evidence>
<reference evidence="2 3" key="1">
    <citation type="journal article" date="2018" name="Environ. Microbiol.">
        <title>Novel energy conservation strategies and behaviour of Pelotomaculum schinkii driving syntrophic propionate catabolism.</title>
        <authorList>
            <person name="Hidalgo-Ahumada C.A.P."/>
            <person name="Nobu M.K."/>
            <person name="Narihiro T."/>
            <person name="Tamaki H."/>
            <person name="Liu W.T."/>
            <person name="Kamagata Y."/>
            <person name="Stams A.J.M."/>
            <person name="Imachi H."/>
            <person name="Sousa D.Z."/>
        </authorList>
    </citation>
    <scope>NUCLEOTIDE SEQUENCE [LARGE SCALE GENOMIC DNA]</scope>
    <source>
        <strain evidence="2 3">MGP</strain>
    </source>
</reference>
<dbReference type="Proteomes" id="UP000297597">
    <property type="component" value="Unassembled WGS sequence"/>
</dbReference>
<dbReference type="AlphaFoldDB" id="A0A4Y7RXL5"/>
<keyword evidence="1" id="KW-0694">RNA-binding</keyword>
<protein>
    <submittedName>
        <fullName evidence="2">Uncharacterized protein</fullName>
    </submittedName>
</protein>
<dbReference type="EMBL" id="QFFZ01000001">
    <property type="protein sequence ID" value="TEB13714.1"/>
    <property type="molecule type" value="Genomic_DNA"/>
</dbReference>
<accession>A0A4Y7RXL5</accession>
<dbReference type="Pfam" id="PF13275">
    <property type="entry name" value="S4_2"/>
    <property type="match status" value="1"/>
</dbReference>
<organism evidence="2 3">
    <name type="scientific">Pelotomaculum propionicicum</name>
    <dbReference type="NCBI Taxonomy" id="258475"/>
    <lineage>
        <taxon>Bacteria</taxon>
        <taxon>Bacillati</taxon>
        <taxon>Bacillota</taxon>
        <taxon>Clostridia</taxon>
        <taxon>Eubacteriales</taxon>
        <taxon>Desulfotomaculaceae</taxon>
        <taxon>Pelotomaculum</taxon>
    </lineage>
</organism>
<keyword evidence="3" id="KW-1185">Reference proteome</keyword>
<comment type="caution">
    <text evidence="2">The sequence shown here is derived from an EMBL/GenBank/DDBJ whole genome shotgun (WGS) entry which is preliminary data.</text>
</comment>
<dbReference type="SUPFAM" id="SSF55174">
    <property type="entry name" value="Alpha-L RNA-binding motif"/>
    <property type="match status" value="1"/>
</dbReference>
<proteinExistence type="predicted"/>
<dbReference type="InterPro" id="IPR036986">
    <property type="entry name" value="S4_RNA-bd_sf"/>
</dbReference>
<dbReference type="Gene3D" id="3.10.290.10">
    <property type="entry name" value="RNA-binding S4 domain"/>
    <property type="match status" value="1"/>
</dbReference>
<evidence type="ECO:0000313" key="2">
    <source>
        <dbReference type="EMBL" id="TEB13714.1"/>
    </source>
</evidence>
<name>A0A4Y7RXL5_9FIRM</name>
<evidence type="ECO:0000313" key="3">
    <source>
        <dbReference type="Proteomes" id="UP000297597"/>
    </source>
</evidence>
<gene>
    <name evidence="2" type="ORF">Pmgp_00117</name>
</gene>
<dbReference type="GO" id="GO:0003723">
    <property type="term" value="F:RNA binding"/>
    <property type="evidence" value="ECO:0007669"/>
    <property type="project" value="UniProtKB-KW"/>
</dbReference>
<sequence length="82" mass="9392">MIDMNAPDRLVKVPVQGEIRLDRFLKWSNISATGGHSKILIMNGEIKVNGEVETRRGRMLRQGDIIEFKETEYFVFYSGGEC</sequence>